<dbReference type="EMBL" id="JADFTS010000002">
    <property type="protein sequence ID" value="KAF9623180.1"/>
    <property type="molecule type" value="Genomic_DNA"/>
</dbReference>
<comment type="caution">
    <text evidence="1">The sequence shown here is derived from an EMBL/GenBank/DDBJ whole genome shotgun (WGS) entry which is preliminary data.</text>
</comment>
<organism evidence="1 2">
    <name type="scientific">Coptis chinensis</name>
    <dbReference type="NCBI Taxonomy" id="261450"/>
    <lineage>
        <taxon>Eukaryota</taxon>
        <taxon>Viridiplantae</taxon>
        <taxon>Streptophyta</taxon>
        <taxon>Embryophyta</taxon>
        <taxon>Tracheophyta</taxon>
        <taxon>Spermatophyta</taxon>
        <taxon>Magnoliopsida</taxon>
        <taxon>Ranunculales</taxon>
        <taxon>Ranunculaceae</taxon>
        <taxon>Coptidoideae</taxon>
        <taxon>Coptis</taxon>
    </lineage>
</organism>
<proteinExistence type="predicted"/>
<name>A0A835IQC2_9MAGN</name>
<accession>A0A835IQC2</accession>
<reference evidence="1 2" key="1">
    <citation type="submission" date="2020-10" db="EMBL/GenBank/DDBJ databases">
        <title>The Coptis chinensis genome and diversification of protoberbering-type alkaloids.</title>
        <authorList>
            <person name="Wang B."/>
            <person name="Shu S."/>
            <person name="Song C."/>
            <person name="Liu Y."/>
        </authorList>
    </citation>
    <scope>NUCLEOTIDE SEQUENCE [LARGE SCALE GENOMIC DNA]</scope>
    <source>
        <strain evidence="1">HL-2020</strain>
        <tissue evidence="1">Leaf</tissue>
    </source>
</reference>
<protein>
    <submittedName>
        <fullName evidence="1">Uncharacterized protein</fullName>
    </submittedName>
</protein>
<gene>
    <name evidence="1" type="ORF">IFM89_037761</name>
</gene>
<keyword evidence="2" id="KW-1185">Reference proteome</keyword>
<sequence>MEGCFLRPVPFSFSFSPYGPPPPPPLPLPLPYRPPPPPLLYFPNNQRPLPILPSPPPPATCSNSGPYYINPVFLKPWSFGQFGVDWRLLYLMVSDSSMVDTDSSIAWQSIGKAYFRLCSDSTLLYDEISWPVGI</sequence>
<dbReference type="SUPFAM" id="SSF101447">
    <property type="entry name" value="Formin homology 2 domain (FH2 domain)"/>
    <property type="match status" value="1"/>
</dbReference>
<dbReference type="AlphaFoldDB" id="A0A835IQC2"/>
<dbReference type="Proteomes" id="UP000631114">
    <property type="component" value="Unassembled WGS sequence"/>
</dbReference>
<evidence type="ECO:0000313" key="2">
    <source>
        <dbReference type="Proteomes" id="UP000631114"/>
    </source>
</evidence>
<evidence type="ECO:0000313" key="1">
    <source>
        <dbReference type="EMBL" id="KAF9623180.1"/>
    </source>
</evidence>